<keyword evidence="7" id="KW-1185">Reference proteome</keyword>
<feature type="transmembrane region" description="Helical" evidence="5">
    <location>
        <begin position="330"/>
        <end position="352"/>
    </location>
</feature>
<feature type="transmembrane region" description="Helical" evidence="5">
    <location>
        <begin position="131"/>
        <end position="151"/>
    </location>
</feature>
<comment type="subcellular location">
    <subcellularLocation>
        <location evidence="1">Membrane</location>
        <topology evidence="1">Multi-pass membrane protein</topology>
    </subcellularLocation>
</comment>
<protein>
    <submittedName>
        <fullName evidence="6">Sodium-dependent transporter</fullName>
    </submittedName>
</protein>
<dbReference type="PANTHER" id="PTHR10361:SF28">
    <property type="entry name" value="P3 PROTEIN-RELATED"/>
    <property type="match status" value="1"/>
</dbReference>
<dbReference type="AlphaFoldDB" id="A0A0S4KM90"/>
<dbReference type="STRING" id="1715989.NITINOP_0563"/>
<dbReference type="Proteomes" id="UP000066284">
    <property type="component" value="Chromosome 1"/>
</dbReference>
<evidence type="ECO:0000313" key="6">
    <source>
        <dbReference type="EMBL" id="CUQ65539.1"/>
    </source>
</evidence>
<evidence type="ECO:0000313" key="7">
    <source>
        <dbReference type="Proteomes" id="UP000066284"/>
    </source>
</evidence>
<sequence length="363" mass="39139">MSTPHSAMTSRRVSFLALTQFIHHHLLWFLVAAYTLSALWPNGGLRIRNLTFGDIQLFNETFHVSLLMILLATLMFNAGLGVKPSHLRSLGQKTTVLLAGLAANLIIPMAYIFLVTVIMQLWYEPEEAQHILVGLALVAAMPIAGASTAWAQNSNGNLALSLGLVLASTVLSPILTPIALYVFGEMATEEYETVIHSLAAYGSGTFLGLWIVLPSLLGLAVRFLAPEARLTAILPFVKLVNSVVLLMLNYSNGSVSLPQVVADRDYDFLAVTLAITTGLCVTAFGSGYGLSRLFKVDEAERVSLMYGLGMNNNGTGLVLASLVLASYPQVMVPIILYNLIQHLVAGSVHEVMGRKLAGNRSSQ</sequence>
<evidence type="ECO:0000256" key="1">
    <source>
        <dbReference type="ARBA" id="ARBA00004141"/>
    </source>
</evidence>
<dbReference type="PANTHER" id="PTHR10361">
    <property type="entry name" value="SODIUM-BILE ACID COTRANSPORTER"/>
    <property type="match status" value="1"/>
</dbReference>
<feature type="transmembrane region" description="Helical" evidence="5">
    <location>
        <begin position="302"/>
        <end position="324"/>
    </location>
</feature>
<feature type="transmembrane region" description="Helical" evidence="5">
    <location>
        <begin position="198"/>
        <end position="221"/>
    </location>
</feature>
<dbReference type="Pfam" id="PF01758">
    <property type="entry name" value="SBF"/>
    <property type="match status" value="1"/>
</dbReference>
<keyword evidence="4 5" id="KW-0472">Membrane</keyword>
<dbReference type="KEGG" id="nio:NITINOP_0563"/>
<dbReference type="InterPro" id="IPR004710">
    <property type="entry name" value="Bilac:Na_transpt"/>
</dbReference>
<keyword evidence="2 5" id="KW-0812">Transmembrane</keyword>
<organism evidence="6 7">
    <name type="scientific">Candidatus Nitrospira inopinata</name>
    <dbReference type="NCBI Taxonomy" id="1715989"/>
    <lineage>
        <taxon>Bacteria</taxon>
        <taxon>Pseudomonadati</taxon>
        <taxon>Nitrospirota</taxon>
        <taxon>Nitrospiria</taxon>
        <taxon>Nitrospirales</taxon>
        <taxon>Nitrospiraceae</taxon>
        <taxon>Nitrospira</taxon>
    </lineage>
</organism>
<dbReference type="EMBL" id="LN885086">
    <property type="protein sequence ID" value="CUQ65539.1"/>
    <property type="molecule type" value="Genomic_DNA"/>
</dbReference>
<name>A0A0S4KM90_9BACT</name>
<evidence type="ECO:0000256" key="2">
    <source>
        <dbReference type="ARBA" id="ARBA00022692"/>
    </source>
</evidence>
<feature type="transmembrane region" description="Helical" evidence="5">
    <location>
        <begin position="268"/>
        <end position="290"/>
    </location>
</feature>
<evidence type="ECO:0000256" key="3">
    <source>
        <dbReference type="ARBA" id="ARBA00022989"/>
    </source>
</evidence>
<feature type="transmembrane region" description="Helical" evidence="5">
    <location>
        <begin position="61"/>
        <end position="82"/>
    </location>
</feature>
<accession>A0A0S4KM90</accession>
<feature type="transmembrane region" description="Helical" evidence="5">
    <location>
        <begin position="94"/>
        <end position="119"/>
    </location>
</feature>
<feature type="transmembrane region" description="Helical" evidence="5">
    <location>
        <begin position="158"/>
        <end position="183"/>
    </location>
</feature>
<dbReference type="InterPro" id="IPR002657">
    <property type="entry name" value="BilAc:Na_symport/Acr3"/>
</dbReference>
<keyword evidence="3 5" id="KW-1133">Transmembrane helix</keyword>
<evidence type="ECO:0000256" key="4">
    <source>
        <dbReference type="ARBA" id="ARBA00023136"/>
    </source>
</evidence>
<evidence type="ECO:0000256" key="5">
    <source>
        <dbReference type="SAM" id="Phobius"/>
    </source>
</evidence>
<feature type="transmembrane region" description="Helical" evidence="5">
    <location>
        <begin position="21"/>
        <end position="41"/>
    </location>
</feature>
<dbReference type="RefSeq" id="WP_197549161.1">
    <property type="nucleotide sequence ID" value="NZ_LN885086.1"/>
</dbReference>
<gene>
    <name evidence="6" type="ORF">NITINOP_0563</name>
</gene>
<reference evidence="7" key="1">
    <citation type="submission" date="2015-09" db="EMBL/GenBank/DDBJ databases">
        <authorList>
            <person name="Daims H."/>
        </authorList>
    </citation>
    <scope>NUCLEOTIDE SEQUENCE [LARGE SCALE GENOMIC DNA]</scope>
</reference>
<dbReference type="InterPro" id="IPR038770">
    <property type="entry name" value="Na+/solute_symporter_sf"/>
</dbReference>
<dbReference type="Gene3D" id="1.20.1530.20">
    <property type="match status" value="1"/>
</dbReference>
<dbReference type="GO" id="GO:0016020">
    <property type="term" value="C:membrane"/>
    <property type="evidence" value="ECO:0007669"/>
    <property type="project" value="UniProtKB-SubCell"/>
</dbReference>
<feature type="transmembrane region" description="Helical" evidence="5">
    <location>
        <begin position="228"/>
        <end position="248"/>
    </location>
</feature>
<proteinExistence type="predicted"/>